<evidence type="ECO:0000256" key="10">
    <source>
        <dbReference type="PROSITE-ProRule" id="PRU10132"/>
    </source>
</evidence>
<dbReference type="STRING" id="329046.A0A1Y2C126"/>
<dbReference type="Gene3D" id="3.50.50.80">
    <property type="entry name" value="Ubiquitin-activating enzyme E1, inactive adenylation domain, subdomain 1"/>
    <property type="match status" value="1"/>
</dbReference>
<dbReference type="InterPro" id="IPR000011">
    <property type="entry name" value="UBQ/SUMO-activ_enz_E1-like"/>
</dbReference>
<evidence type="ECO:0000313" key="13">
    <source>
        <dbReference type="EMBL" id="ORY40005.1"/>
    </source>
</evidence>
<evidence type="ECO:0000256" key="7">
    <source>
        <dbReference type="ARBA" id="ARBA00022786"/>
    </source>
</evidence>
<reference evidence="13 14" key="1">
    <citation type="submission" date="2016-07" db="EMBL/GenBank/DDBJ databases">
        <title>Pervasive Adenine N6-methylation of Active Genes in Fungi.</title>
        <authorList>
            <consortium name="DOE Joint Genome Institute"/>
            <person name="Mondo S.J."/>
            <person name="Dannebaum R.O."/>
            <person name="Kuo R.C."/>
            <person name="Labutti K."/>
            <person name="Haridas S."/>
            <person name="Kuo A."/>
            <person name="Salamov A."/>
            <person name="Ahrendt S.R."/>
            <person name="Lipzen A."/>
            <person name="Sullivan W."/>
            <person name="Andreopoulos W.B."/>
            <person name="Clum A."/>
            <person name="Lindquist E."/>
            <person name="Daum C."/>
            <person name="Ramamoorthy G.K."/>
            <person name="Gryganskyi A."/>
            <person name="Culley D."/>
            <person name="Magnuson J.K."/>
            <person name="James T.Y."/>
            <person name="O'Malley M.A."/>
            <person name="Stajich J.E."/>
            <person name="Spatafora J.W."/>
            <person name="Visel A."/>
            <person name="Grigoriev I.V."/>
        </authorList>
    </citation>
    <scope>NUCLEOTIDE SEQUENCE [LARGE SCALE GENOMIC DNA]</scope>
    <source>
        <strain evidence="13 14">JEL800</strain>
    </source>
</reference>
<comment type="similarity">
    <text evidence="3 11">Belongs to the ubiquitin-activating E1 family.</text>
</comment>
<dbReference type="SUPFAM" id="SSF69572">
    <property type="entry name" value="Activating enzymes of the ubiquitin-like proteins"/>
    <property type="match status" value="2"/>
</dbReference>
<dbReference type="FunFam" id="2.40.30.180:FF:000001">
    <property type="entry name" value="ubiquitin-like modifier-activating enzyme 1"/>
    <property type="match status" value="1"/>
</dbReference>
<dbReference type="Gene3D" id="3.40.50.720">
    <property type="entry name" value="NAD(P)-binding Rossmann-like Domain"/>
    <property type="match status" value="1"/>
</dbReference>
<keyword evidence="7 11" id="KW-0833">Ubl conjugation pathway</keyword>
<dbReference type="Pfam" id="PF00899">
    <property type="entry name" value="ThiF"/>
    <property type="match status" value="1"/>
</dbReference>
<dbReference type="InterPro" id="IPR042302">
    <property type="entry name" value="E1_FCCH_sf"/>
</dbReference>
<evidence type="ECO:0000256" key="1">
    <source>
        <dbReference type="ARBA" id="ARBA00000488"/>
    </source>
</evidence>
<organism evidence="13 14">
    <name type="scientific">Rhizoclosmatium globosum</name>
    <dbReference type="NCBI Taxonomy" id="329046"/>
    <lineage>
        <taxon>Eukaryota</taxon>
        <taxon>Fungi</taxon>
        <taxon>Fungi incertae sedis</taxon>
        <taxon>Chytridiomycota</taxon>
        <taxon>Chytridiomycota incertae sedis</taxon>
        <taxon>Chytridiomycetes</taxon>
        <taxon>Chytridiales</taxon>
        <taxon>Chytriomycetaceae</taxon>
        <taxon>Rhizoclosmatium</taxon>
    </lineage>
</organism>
<keyword evidence="5 11" id="KW-0436">Ligase</keyword>
<dbReference type="InterPro" id="IPR038252">
    <property type="entry name" value="UBA_E1_C_sf"/>
</dbReference>
<evidence type="ECO:0000256" key="8">
    <source>
        <dbReference type="ARBA" id="ARBA00022840"/>
    </source>
</evidence>
<dbReference type="GO" id="GO:0005524">
    <property type="term" value="F:ATP binding"/>
    <property type="evidence" value="ECO:0007669"/>
    <property type="project" value="UniProtKB-KW"/>
</dbReference>
<dbReference type="Gene3D" id="3.40.50.12550">
    <property type="entry name" value="Ubiquitin-activating enzyme E1, inactive adenylation domain, subdomain 2"/>
    <property type="match status" value="1"/>
</dbReference>
<protein>
    <recommendedName>
        <fullName evidence="9">Ubiquitin-activating enzyme E1 1</fullName>
        <ecNumber evidence="4">6.2.1.45</ecNumber>
    </recommendedName>
</protein>
<dbReference type="Gene3D" id="2.40.30.180">
    <property type="entry name" value="Ubiquitin-activating enzyme E1, FCCH domain"/>
    <property type="match status" value="1"/>
</dbReference>
<dbReference type="InterPro" id="IPR042449">
    <property type="entry name" value="Ub-E1_IAD_1"/>
</dbReference>
<dbReference type="PROSITE" id="PS00536">
    <property type="entry name" value="UBIQUITIN_ACTIVAT_1"/>
    <property type="match status" value="1"/>
</dbReference>
<evidence type="ECO:0000313" key="14">
    <source>
        <dbReference type="Proteomes" id="UP000193642"/>
    </source>
</evidence>
<evidence type="ECO:0000256" key="4">
    <source>
        <dbReference type="ARBA" id="ARBA00012990"/>
    </source>
</evidence>
<dbReference type="GO" id="GO:0006974">
    <property type="term" value="P:DNA damage response"/>
    <property type="evidence" value="ECO:0007669"/>
    <property type="project" value="TreeGrafter"/>
</dbReference>
<dbReference type="InterPro" id="IPR018965">
    <property type="entry name" value="Ub-activating_enz_E1_C"/>
</dbReference>
<sequence>MSTTMEGIQQGPVDAIDEGLYSRQLYVLGKTAMLAMSVSNVLIVGLKGLGAEIAKNVILAGVKSVTLHDRGHVEITDLSSQFYLNHSDVGKPRAQATVARLAELNSYVPVSVYDGDLTEAELLKYQVVVLTDVPLAEQLRINEITHRNNIKFIASDIRGLFGSVFNDFGEAFVVTDQTGEEPVSGMVAGISAEENGLVTCLEDHRHGLEDGDYVTFQEVQGMEALNGCEPRKVSVSGPYTFKIGDTSNLGNYKTGGIFTQVKQPKTLKFHSLKDSLKAPEFVYSDFAKFDRPTQLLIGFQALDAFKAKHSVLPLPRNEAHATEVFNNALAINAQSANPIDLDEKLIKELAFQARGDLTPMAAVIGGLVAQEVLKACSGKFCPIYQHLFFDSLESLPSSSALTEQSCRPQGTRYDGIIAVFGYDFFTKLTNARQFLVGAGAIGCEMLKNWAMLGLGSGPEGYIYVTDMDTIEKSNLNRQFLFRPKDVGRLKSECAASAVEAMNPDLRNKIKSFADRVGPDTENIFGDEFWEGLTGVTNALDNVDARKYVDRRCVYYRKSLLESGTLGTKGNTQVVLPGVTESYSSSNDPPEKSIPICTLKNFPNQIEHTIQWARDVFDGLFRGPAENVNMYLTQPNFVTTTLKEPGSAKETIESIHHMLVTDRPKSFEQCVAWARFKFQDYYHNQIAQLLYNFPVDAVTSTGTPFWSGPKRAPTKIVFDAEDPLHLDFIIAAANLYAFNFGLKGERDKKYFQTVLATIHVPEFQPKTGVKIQVQENENVQTQSTDASELEDLVKALPSPSSLPGYKLQPADFEKDDDSNFHIDFITAASNLRASNYNIANADRLKTKFIAGKIIPAIATTTALVTGLVCLELFKIIDGKTKIEDYKNGFINLALPFFGFSEPIAAPKFKYHETEWTLWDRFDIVGNLTLKQLIEKFKNDYELEITMLSSGVSMLYSFFMQKAKMQERLNMTIIELIESISKKPVPPHVKAIVLEVCVNDRTGEDVEVPYVRIVVR</sequence>
<evidence type="ECO:0000256" key="11">
    <source>
        <dbReference type="RuleBase" id="RU000519"/>
    </source>
</evidence>
<dbReference type="Pfam" id="PF16190">
    <property type="entry name" value="E1_FCCH"/>
    <property type="match status" value="1"/>
</dbReference>
<evidence type="ECO:0000256" key="5">
    <source>
        <dbReference type="ARBA" id="ARBA00022598"/>
    </source>
</evidence>
<gene>
    <name evidence="13" type="ORF">BCR33DRAFT_853111</name>
</gene>
<dbReference type="PROSITE" id="PS00865">
    <property type="entry name" value="UBIQUITIN_ACTIVAT_2"/>
    <property type="match status" value="1"/>
</dbReference>
<dbReference type="InterPro" id="IPR042063">
    <property type="entry name" value="Ubi_acti_E1_SCCH"/>
</dbReference>
<dbReference type="InterPro" id="IPR035985">
    <property type="entry name" value="Ubiquitin-activating_enz"/>
</dbReference>
<dbReference type="CDD" id="cd01491">
    <property type="entry name" value="Ube1_repeat1"/>
    <property type="match status" value="1"/>
</dbReference>
<dbReference type="SMART" id="SM00985">
    <property type="entry name" value="UBA_e1_C"/>
    <property type="match status" value="1"/>
</dbReference>
<dbReference type="CDD" id="cd01490">
    <property type="entry name" value="Ube1_repeat2"/>
    <property type="match status" value="1"/>
</dbReference>
<dbReference type="FunFam" id="3.10.290.60:FF:000002">
    <property type="entry name" value="Ubiquitin-like modifier-activating enzyme 1"/>
    <property type="match status" value="1"/>
</dbReference>
<keyword evidence="14" id="KW-1185">Reference proteome</keyword>
<dbReference type="Pfam" id="PF09358">
    <property type="entry name" value="E1_UFD"/>
    <property type="match status" value="1"/>
</dbReference>
<dbReference type="PRINTS" id="PR01849">
    <property type="entry name" value="UBIQUITINACT"/>
</dbReference>
<dbReference type="InterPro" id="IPR032420">
    <property type="entry name" value="E1_4HB"/>
</dbReference>
<feature type="active site" description="Glycyl thioester intermediate" evidence="10">
    <location>
        <position position="596"/>
    </location>
</feature>
<dbReference type="FunFam" id="3.50.50.80:FF:000001">
    <property type="entry name" value="ubiquitin-like modifier-activating enzyme 1"/>
    <property type="match status" value="1"/>
</dbReference>
<dbReference type="AlphaFoldDB" id="A0A1Y2C126"/>
<keyword evidence="6 11" id="KW-0547">Nucleotide-binding</keyword>
<dbReference type="GO" id="GO:0004839">
    <property type="term" value="F:ubiquitin activating enzyme activity"/>
    <property type="evidence" value="ECO:0007669"/>
    <property type="project" value="UniProtKB-EC"/>
</dbReference>
<dbReference type="FunFam" id="1.10.10.2660:FF:000001">
    <property type="entry name" value="Ubiquitin-activating enzyme E1 1"/>
    <property type="match status" value="1"/>
</dbReference>
<dbReference type="OrthoDB" id="10252231at2759"/>
<dbReference type="InterPro" id="IPR019572">
    <property type="entry name" value="UBA_E1_SCCH"/>
</dbReference>
<dbReference type="GO" id="GO:0005634">
    <property type="term" value="C:nucleus"/>
    <property type="evidence" value="ECO:0007669"/>
    <property type="project" value="TreeGrafter"/>
</dbReference>
<dbReference type="Pfam" id="PF10585">
    <property type="entry name" value="UBA_E1_SCCH"/>
    <property type="match status" value="1"/>
</dbReference>
<dbReference type="GO" id="GO:0005737">
    <property type="term" value="C:cytoplasm"/>
    <property type="evidence" value="ECO:0007669"/>
    <property type="project" value="TreeGrafter"/>
</dbReference>
<dbReference type="FunFam" id="3.40.50.12550:FF:000001">
    <property type="entry name" value="Ubiquitin-activating enzyme E1 1"/>
    <property type="match status" value="1"/>
</dbReference>
<dbReference type="UniPathway" id="UPA00143"/>
<dbReference type="GO" id="GO:0006511">
    <property type="term" value="P:ubiquitin-dependent protein catabolic process"/>
    <property type="evidence" value="ECO:0007669"/>
    <property type="project" value="TreeGrafter"/>
</dbReference>
<evidence type="ECO:0000259" key="12">
    <source>
        <dbReference type="SMART" id="SM00985"/>
    </source>
</evidence>
<dbReference type="InterPro" id="IPR032418">
    <property type="entry name" value="E1_FCCH"/>
</dbReference>
<comment type="pathway">
    <text evidence="2">Protein modification; protein ubiquitination.</text>
</comment>
<dbReference type="EC" id="6.2.1.45" evidence="4"/>
<feature type="domain" description="Ubiquitin-activating enzyme E1 C-terminal" evidence="12">
    <location>
        <begin position="884"/>
        <end position="1009"/>
    </location>
</feature>
<dbReference type="InterPro" id="IPR045886">
    <property type="entry name" value="ThiF/MoeB/HesA"/>
</dbReference>
<dbReference type="Gene3D" id="3.10.290.60">
    <property type="entry name" value="Ubiquitin-activating enzyme E1, UFD domain"/>
    <property type="match status" value="1"/>
</dbReference>
<evidence type="ECO:0000256" key="3">
    <source>
        <dbReference type="ARBA" id="ARBA00005673"/>
    </source>
</evidence>
<accession>A0A1Y2C126</accession>
<dbReference type="InterPro" id="IPR033127">
    <property type="entry name" value="UBQ-activ_enz_E1_Cys_AS"/>
</dbReference>
<dbReference type="Pfam" id="PF16191">
    <property type="entry name" value="E1_4HB"/>
    <property type="match status" value="1"/>
</dbReference>
<proteinExistence type="inferred from homology"/>
<dbReference type="PANTHER" id="PTHR10953:SF4">
    <property type="entry name" value="UBIQUITIN-ACTIVATING ENZYME E1 C-TERMINAL DOMAIN-CONTAINING PROTEIN"/>
    <property type="match status" value="1"/>
</dbReference>
<dbReference type="Gene3D" id="1.10.10.2660">
    <property type="entry name" value="Ubiquitin-activating enzyme E1, SCCH domain"/>
    <property type="match status" value="1"/>
</dbReference>
<dbReference type="PANTHER" id="PTHR10953">
    <property type="entry name" value="UBIQUITIN-ACTIVATING ENZYME E1"/>
    <property type="match status" value="1"/>
</dbReference>
<name>A0A1Y2C126_9FUNG</name>
<dbReference type="InterPro" id="IPR000594">
    <property type="entry name" value="ThiF_NAD_FAD-bd"/>
</dbReference>
<dbReference type="InterPro" id="IPR018075">
    <property type="entry name" value="UBQ-activ_enz_E1"/>
</dbReference>
<comment type="catalytic activity">
    <reaction evidence="1">
        <text>ATP + ubiquitin + [E1 ubiquitin-activating enzyme]-L-cysteine = AMP + diphosphate + S-ubiquitinyl-[E1 ubiquitin-activating enzyme]-L-cysteine.</text>
        <dbReference type="EC" id="6.2.1.45"/>
    </reaction>
</comment>
<keyword evidence="8 11" id="KW-0067">ATP-binding</keyword>
<comment type="caution">
    <text evidence="13">The sequence shown here is derived from an EMBL/GenBank/DDBJ whole genome shotgun (WGS) entry which is preliminary data.</text>
</comment>
<evidence type="ECO:0000256" key="6">
    <source>
        <dbReference type="ARBA" id="ARBA00022741"/>
    </source>
</evidence>
<dbReference type="NCBIfam" id="TIGR01408">
    <property type="entry name" value="Ube1"/>
    <property type="match status" value="1"/>
</dbReference>
<evidence type="ECO:0000256" key="9">
    <source>
        <dbReference type="ARBA" id="ARBA00073786"/>
    </source>
</evidence>
<dbReference type="Proteomes" id="UP000193642">
    <property type="component" value="Unassembled WGS sequence"/>
</dbReference>
<dbReference type="FunFam" id="3.40.50.720:FF:000015">
    <property type="entry name" value="Ubiquitin-activating enzyme E1 1"/>
    <property type="match status" value="1"/>
</dbReference>
<dbReference type="EMBL" id="MCGO01000037">
    <property type="protein sequence ID" value="ORY40005.1"/>
    <property type="molecule type" value="Genomic_DNA"/>
</dbReference>
<evidence type="ECO:0000256" key="2">
    <source>
        <dbReference type="ARBA" id="ARBA00004906"/>
    </source>
</evidence>
<dbReference type="InterPro" id="IPR018074">
    <property type="entry name" value="UBQ-activ_enz_E1_CS"/>
</dbReference>